<feature type="compositionally biased region" description="Polar residues" evidence="1">
    <location>
        <begin position="395"/>
        <end position="409"/>
    </location>
</feature>
<comment type="caution">
    <text evidence="3">The sequence shown here is derived from an EMBL/GenBank/DDBJ whole genome shotgun (WGS) entry which is preliminary data.</text>
</comment>
<feature type="region of interest" description="Disordered" evidence="1">
    <location>
        <begin position="511"/>
        <end position="657"/>
    </location>
</feature>
<gene>
    <name evidence="3" type="ORF">AJ78_01646</name>
</gene>
<feature type="transmembrane region" description="Helical" evidence="2">
    <location>
        <begin position="135"/>
        <end position="155"/>
    </location>
</feature>
<name>A0A1J9QST4_9EURO</name>
<evidence type="ECO:0000313" key="3">
    <source>
        <dbReference type="EMBL" id="OJD18333.1"/>
    </source>
</evidence>
<keyword evidence="2" id="KW-0812">Transmembrane</keyword>
<feature type="transmembrane region" description="Helical" evidence="2">
    <location>
        <begin position="71"/>
        <end position="93"/>
    </location>
</feature>
<keyword evidence="2" id="KW-1133">Transmembrane helix</keyword>
<feature type="transmembrane region" description="Helical" evidence="2">
    <location>
        <begin position="286"/>
        <end position="306"/>
    </location>
</feature>
<evidence type="ECO:0000256" key="1">
    <source>
        <dbReference type="SAM" id="MobiDB-lite"/>
    </source>
</evidence>
<accession>A0A1J9QST4</accession>
<feature type="compositionally biased region" description="Polar residues" evidence="1">
    <location>
        <begin position="474"/>
        <end position="485"/>
    </location>
</feature>
<feature type="compositionally biased region" description="Low complexity" evidence="1">
    <location>
        <begin position="511"/>
        <end position="528"/>
    </location>
</feature>
<feature type="transmembrane region" description="Helical" evidence="2">
    <location>
        <begin position="326"/>
        <end position="347"/>
    </location>
</feature>
<dbReference type="VEuPathDB" id="FungiDB:AJ78_01646"/>
<feature type="region of interest" description="Disordered" evidence="1">
    <location>
        <begin position="378"/>
        <end position="418"/>
    </location>
</feature>
<dbReference type="STRING" id="1447872.A0A1J9QST4"/>
<feature type="transmembrane region" description="Helical" evidence="2">
    <location>
        <begin position="105"/>
        <end position="123"/>
    </location>
</feature>
<proteinExistence type="predicted"/>
<evidence type="ECO:0000313" key="4">
    <source>
        <dbReference type="Proteomes" id="UP000182235"/>
    </source>
</evidence>
<feature type="compositionally biased region" description="Low complexity" evidence="1">
    <location>
        <begin position="582"/>
        <end position="597"/>
    </location>
</feature>
<organism evidence="3 4">
    <name type="scientific">Emergomyces pasteurianus Ep9510</name>
    <dbReference type="NCBI Taxonomy" id="1447872"/>
    <lineage>
        <taxon>Eukaryota</taxon>
        <taxon>Fungi</taxon>
        <taxon>Dikarya</taxon>
        <taxon>Ascomycota</taxon>
        <taxon>Pezizomycotina</taxon>
        <taxon>Eurotiomycetes</taxon>
        <taxon>Eurotiomycetidae</taxon>
        <taxon>Onygenales</taxon>
        <taxon>Ajellomycetaceae</taxon>
        <taxon>Emergomyces</taxon>
    </lineage>
</organism>
<keyword evidence="2" id="KW-0472">Membrane</keyword>
<feature type="transmembrane region" description="Helical" evidence="2">
    <location>
        <begin position="215"/>
        <end position="239"/>
    </location>
</feature>
<sequence>MPALGSALFPNALHAETAVKNISANATANDALQVICAWPVSGQYGPGTRVLYYVLIAACVFARKTDWLRNACLAAVLLFPAVAALHGVVIAALNLHGAVDMDIFGAFQLCSIGILTAPVAVRVSRTYFYDPGRNIIFLWTILILAGLLSLTVEFFRIQPIPCPFDDAGNAISPDARRFKYNTKCGMICSETEGPFSPMRGGAASNIYVIPAPDKITFGTATLMAAACCIPAILSLISMWNKILEINRMNRFGIGKPKEQEQVDEPIEGTNGATITKMNKVNSIVRLFLSAVEIPVLGAAVMGILILGEMNFFSRQVLYQTEPVASIGQWGPIVGAGLAVLGSLYLVLAADLDAVVEEDQPKASLNQDNSSMREINTIASAESSHSPVRGVETRRSVSQSRSIQDGQTRQPLAGDSGNRRKVARALTKFVIYLSDAAHERLNDSEFKSGKAQDFPEIPGEIRRNRALPHIRNQYNTYRESEGNVTPSLRGRRSRANSFTSSLYGLDVETASRAARAASRSPSPSPASSPITSQRPHASTIPGDRAPPEIHNRPPASSGAVNGTQRRATLEVPAQTHHGSPRNHSPGSPGSPTHSSRSIPDSRRPPAIVVSSENEDSPQVHRAISHPAPSPSSQSSGPISTPPAAASPSSPRHIRQFTL</sequence>
<dbReference type="Proteomes" id="UP000182235">
    <property type="component" value="Unassembled WGS sequence"/>
</dbReference>
<protein>
    <submittedName>
        <fullName evidence="3">Uncharacterized protein</fullName>
    </submittedName>
</protein>
<dbReference type="AlphaFoldDB" id="A0A1J9QST4"/>
<dbReference type="EMBL" id="LGRN01000038">
    <property type="protein sequence ID" value="OJD18333.1"/>
    <property type="molecule type" value="Genomic_DNA"/>
</dbReference>
<keyword evidence="4" id="KW-1185">Reference proteome</keyword>
<reference evidence="3 4" key="1">
    <citation type="submission" date="2015-07" db="EMBL/GenBank/DDBJ databases">
        <title>Emmonsia species relationships and genome sequence.</title>
        <authorList>
            <consortium name="The Broad Institute Genomics Platform"/>
            <person name="Cuomo C.A."/>
            <person name="Munoz J.F."/>
            <person name="Imamovic A."/>
            <person name="Priest M.E."/>
            <person name="Young S."/>
            <person name="Clay O.K."/>
            <person name="McEwen J.G."/>
        </authorList>
    </citation>
    <scope>NUCLEOTIDE SEQUENCE [LARGE SCALE GENOMIC DNA]</scope>
    <source>
        <strain evidence="3 4">UAMH 9510</strain>
    </source>
</reference>
<evidence type="ECO:0000256" key="2">
    <source>
        <dbReference type="SAM" id="Phobius"/>
    </source>
</evidence>
<feature type="compositionally biased region" description="Low complexity" evidence="1">
    <location>
        <begin position="623"/>
        <end position="649"/>
    </location>
</feature>
<dbReference type="OrthoDB" id="3021074at2759"/>
<feature type="region of interest" description="Disordered" evidence="1">
    <location>
        <begin position="474"/>
        <end position="494"/>
    </location>
</feature>